<dbReference type="SUPFAM" id="SSF69322">
    <property type="entry name" value="Tricorn protease domain 2"/>
    <property type="match status" value="1"/>
</dbReference>
<evidence type="ECO:0000259" key="5">
    <source>
        <dbReference type="PROSITE" id="PS51755"/>
    </source>
</evidence>
<dbReference type="Gene3D" id="2.120.10.30">
    <property type="entry name" value="TolB, C-terminal domain"/>
    <property type="match status" value="1"/>
</dbReference>
<sequence length="688" mass="77949">MKKRQYRLEDYSIDITRNQICKAGSCIALPPKAIAVLEILIKHQGEVVSFDNLMQAVWPDTIVTANTLQRCILQLRKAFADDSKQQRVIKTHAKQGYSLEPACCEVDSTKSKRFISTKKTVFLSLAFILFAVGLILLATWQDGNEQQTDKLVFSTVSAITSSDANEAYGRYSPDGNFVAFLRNIDACYSELWAKDLAQQKEFKLLEKSGVYGQPSWSPDGSKLVFTERNACPEKEQASHHCWSINSVEFKGALAQPQQTTQLLDCNDRYSEAPQWLSDSVISFLRADVDDNMILYTYELDNDDLQRLYQANQDYIYSYAYSTEREQFALLTISATNRHSIKLLSKQGQVLSSYAINLPTGATIYKKLPIAFHASGDFFVTIINQRLFQLWPDGRLQAITVAQRHGLDQPSFHPFQQKMLATEVMADTDIGLVRLTEQAQQELPMSISKQEVIARSNVSDEMASFQGNANMIAFSSKRSGIRQLWRMADGEVTQLSQFEHGVQTKAVVWSPSGAKLAAIADNQVQLISLDKQVESIATEYLVTDILQWPSKDKLLVKAIVQGEETLMLLDLRSLTLQKHDVDSVVWANILPDGDLVYLAANDKVWLVGRDSRQLTKLAEQLERPIMTRQDNMLYGINKQQQLWRYDLKNHQFTVLAQLASNARYVSSVQGDKVLITYMNRFSKELVELY</sequence>
<dbReference type="Pfam" id="PF07676">
    <property type="entry name" value="PD40"/>
    <property type="match status" value="2"/>
</dbReference>
<evidence type="ECO:0000256" key="3">
    <source>
        <dbReference type="PROSITE-ProRule" id="PRU01091"/>
    </source>
</evidence>
<dbReference type="PANTHER" id="PTHR36842">
    <property type="entry name" value="PROTEIN TOLB HOMOLOG"/>
    <property type="match status" value="1"/>
</dbReference>
<evidence type="ECO:0000256" key="2">
    <source>
        <dbReference type="ARBA" id="ARBA00023125"/>
    </source>
</evidence>
<dbReference type="PANTHER" id="PTHR36842:SF1">
    <property type="entry name" value="PROTEIN TOLB"/>
    <property type="match status" value="1"/>
</dbReference>
<dbReference type="GO" id="GO:0000160">
    <property type="term" value="P:phosphorelay signal transduction system"/>
    <property type="evidence" value="ECO:0007669"/>
    <property type="project" value="InterPro"/>
</dbReference>
<dbReference type="OrthoDB" id="5693682at2"/>
<dbReference type="GO" id="GO:0003677">
    <property type="term" value="F:DNA binding"/>
    <property type="evidence" value="ECO:0007669"/>
    <property type="project" value="UniProtKB-UniRule"/>
</dbReference>
<keyword evidence="7" id="KW-1185">Reference proteome</keyword>
<feature type="DNA-binding region" description="OmpR/PhoB-type" evidence="3">
    <location>
        <begin position="3"/>
        <end position="101"/>
    </location>
</feature>
<dbReference type="SMART" id="SM00862">
    <property type="entry name" value="Trans_reg_C"/>
    <property type="match status" value="1"/>
</dbReference>
<proteinExistence type="inferred from homology"/>
<dbReference type="InterPro" id="IPR016032">
    <property type="entry name" value="Sig_transdc_resp-reg_C-effctor"/>
</dbReference>
<accession>A0A4P6P9D2</accession>
<dbReference type="CDD" id="cd00383">
    <property type="entry name" value="trans_reg_C"/>
    <property type="match status" value="1"/>
</dbReference>
<dbReference type="PROSITE" id="PS51755">
    <property type="entry name" value="OMPR_PHOB"/>
    <property type="match status" value="1"/>
</dbReference>
<dbReference type="SUPFAM" id="SSF46894">
    <property type="entry name" value="C-terminal effector domain of the bipartite response regulators"/>
    <property type="match status" value="1"/>
</dbReference>
<evidence type="ECO:0000313" key="7">
    <source>
        <dbReference type="Proteomes" id="UP000290244"/>
    </source>
</evidence>
<evidence type="ECO:0000256" key="1">
    <source>
        <dbReference type="ARBA" id="ARBA00009820"/>
    </source>
</evidence>
<organism evidence="6 7">
    <name type="scientific">Litorilituus sediminis</name>
    <dbReference type="NCBI Taxonomy" id="718192"/>
    <lineage>
        <taxon>Bacteria</taxon>
        <taxon>Pseudomonadati</taxon>
        <taxon>Pseudomonadota</taxon>
        <taxon>Gammaproteobacteria</taxon>
        <taxon>Alteromonadales</taxon>
        <taxon>Colwelliaceae</taxon>
        <taxon>Litorilituus</taxon>
    </lineage>
</organism>
<feature type="domain" description="OmpR/PhoB-type" evidence="5">
    <location>
        <begin position="3"/>
        <end position="101"/>
    </location>
</feature>
<dbReference type="Gene3D" id="2.130.10.10">
    <property type="entry name" value="YVTN repeat-like/Quinoprotein amine dehydrogenase"/>
    <property type="match status" value="1"/>
</dbReference>
<dbReference type="InterPro" id="IPR001867">
    <property type="entry name" value="OmpR/PhoB-type_DNA-bd"/>
</dbReference>
<evidence type="ECO:0000256" key="4">
    <source>
        <dbReference type="SAM" id="Phobius"/>
    </source>
</evidence>
<dbReference type="InterPro" id="IPR011042">
    <property type="entry name" value="6-blade_b-propeller_TolB-like"/>
</dbReference>
<dbReference type="RefSeq" id="WP_130602128.1">
    <property type="nucleotide sequence ID" value="NZ_CP034759.1"/>
</dbReference>
<dbReference type="Pfam" id="PF00486">
    <property type="entry name" value="Trans_reg_C"/>
    <property type="match status" value="1"/>
</dbReference>
<dbReference type="InterPro" id="IPR011659">
    <property type="entry name" value="WD40"/>
</dbReference>
<keyword evidence="4" id="KW-1133">Transmembrane helix</keyword>
<dbReference type="InterPro" id="IPR015943">
    <property type="entry name" value="WD40/YVTN_repeat-like_dom_sf"/>
</dbReference>
<dbReference type="GO" id="GO:0006355">
    <property type="term" value="P:regulation of DNA-templated transcription"/>
    <property type="evidence" value="ECO:0007669"/>
    <property type="project" value="InterPro"/>
</dbReference>
<dbReference type="Gene3D" id="1.10.10.10">
    <property type="entry name" value="Winged helix-like DNA-binding domain superfamily/Winged helix DNA-binding domain"/>
    <property type="match status" value="1"/>
</dbReference>
<keyword evidence="4" id="KW-0472">Membrane</keyword>
<protein>
    <recommendedName>
        <fullName evidence="5">OmpR/PhoB-type domain-containing protein</fullName>
    </recommendedName>
</protein>
<dbReference type="Proteomes" id="UP000290244">
    <property type="component" value="Chromosome"/>
</dbReference>
<feature type="transmembrane region" description="Helical" evidence="4">
    <location>
        <begin position="120"/>
        <end position="140"/>
    </location>
</feature>
<dbReference type="AlphaFoldDB" id="A0A4P6P9D2"/>
<dbReference type="InterPro" id="IPR036388">
    <property type="entry name" value="WH-like_DNA-bd_sf"/>
</dbReference>
<gene>
    <name evidence="6" type="ORF">EMK97_10980</name>
</gene>
<dbReference type="KEGG" id="lsd:EMK97_10980"/>
<keyword evidence="4" id="KW-0812">Transmembrane</keyword>
<comment type="similarity">
    <text evidence="1">Belongs to the TolB family.</text>
</comment>
<reference evidence="6 7" key="1">
    <citation type="submission" date="2018-12" db="EMBL/GenBank/DDBJ databases">
        <title>Complete genome of Litorilituus sediminis.</title>
        <authorList>
            <person name="Liu A."/>
            <person name="Rong J."/>
        </authorList>
    </citation>
    <scope>NUCLEOTIDE SEQUENCE [LARGE SCALE GENOMIC DNA]</scope>
    <source>
        <strain evidence="6 7">JCM 17549</strain>
    </source>
</reference>
<name>A0A4P6P9D2_9GAMM</name>
<keyword evidence="2 3" id="KW-0238">DNA-binding</keyword>
<evidence type="ECO:0000313" key="6">
    <source>
        <dbReference type="EMBL" id="QBG36202.1"/>
    </source>
</evidence>
<dbReference type="EMBL" id="CP034759">
    <property type="protein sequence ID" value="QBG36202.1"/>
    <property type="molecule type" value="Genomic_DNA"/>
</dbReference>